<evidence type="ECO:0000256" key="1">
    <source>
        <dbReference type="SAM" id="Phobius"/>
    </source>
</evidence>
<dbReference type="EMBL" id="BAAARE010000045">
    <property type="protein sequence ID" value="GAA2503340.1"/>
    <property type="molecule type" value="Genomic_DNA"/>
</dbReference>
<protein>
    <submittedName>
        <fullName evidence="2">Uncharacterized protein</fullName>
    </submittedName>
</protein>
<evidence type="ECO:0000313" key="2">
    <source>
        <dbReference type="EMBL" id="GAA2503340.1"/>
    </source>
</evidence>
<organism evidence="2 3">
    <name type="scientific">Terrabacter carboxydivorans</name>
    <dbReference type="NCBI Taxonomy" id="619730"/>
    <lineage>
        <taxon>Bacteria</taxon>
        <taxon>Bacillati</taxon>
        <taxon>Actinomycetota</taxon>
        <taxon>Actinomycetes</taxon>
        <taxon>Micrococcales</taxon>
        <taxon>Intrasporangiaceae</taxon>
        <taxon>Terrabacter</taxon>
    </lineage>
</organism>
<feature type="transmembrane region" description="Helical" evidence="1">
    <location>
        <begin position="23"/>
        <end position="42"/>
    </location>
</feature>
<evidence type="ECO:0000313" key="3">
    <source>
        <dbReference type="Proteomes" id="UP001500730"/>
    </source>
</evidence>
<feature type="transmembrane region" description="Helical" evidence="1">
    <location>
        <begin position="49"/>
        <end position="69"/>
    </location>
</feature>
<keyword evidence="1" id="KW-0472">Membrane</keyword>
<keyword evidence="1" id="KW-0812">Transmembrane</keyword>
<reference evidence="2 3" key="1">
    <citation type="journal article" date="2019" name="Int. J. Syst. Evol. Microbiol.">
        <title>The Global Catalogue of Microorganisms (GCM) 10K type strain sequencing project: providing services to taxonomists for standard genome sequencing and annotation.</title>
        <authorList>
            <consortium name="The Broad Institute Genomics Platform"/>
            <consortium name="The Broad Institute Genome Sequencing Center for Infectious Disease"/>
            <person name="Wu L."/>
            <person name="Ma J."/>
        </authorList>
    </citation>
    <scope>NUCLEOTIDE SEQUENCE [LARGE SCALE GENOMIC DNA]</scope>
    <source>
        <strain evidence="2 3">JCM 16259</strain>
    </source>
</reference>
<keyword evidence="1" id="KW-1133">Transmembrane helix</keyword>
<dbReference type="InterPro" id="IPR046549">
    <property type="entry name" value="DUF6703"/>
</dbReference>
<name>A0ABN3MKJ7_9MICO</name>
<feature type="transmembrane region" description="Helical" evidence="1">
    <location>
        <begin position="75"/>
        <end position="93"/>
    </location>
</feature>
<sequence length="96" mass="10492">MALSFRSRVEHASVPWVERLNAVPRPVALGLLVVLLAVGILAPRPWGGIAFLLVAAFVGWLLFLTWQRLTMPERLMRTAVLVLAVAVAVVRIVPTA</sequence>
<dbReference type="Pfam" id="PF20444">
    <property type="entry name" value="DUF6703"/>
    <property type="match status" value="1"/>
</dbReference>
<proteinExistence type="predicted"/>
<comment type="caution">
    <text evidence="2">The sequence shown here is derived from an EMBL/GenBank/DDBJ whole genome shotgun (WGS) entry which is preliminary data.</text>
</comment>
<accession>A0ABN3MKJ7</accession>
<dbReference type="RefSeq" id="WP_344257515.1">
    <property type="nucleotide sequence ID" value="NZ_BAAARE010000045.1"/>
</dbReference>
<gene>
    <name evidence="2" type="ORF">GCM10009858_46710</name>
</gene>
<keyword evidence="3" id="KW-1185">Reference proteome</keyword>
<dbReference type="Proteomes" id="UP001500730">
    <property type="component" value="Unassembled WGS sequence"/>
</dbReference>